<feature type="region of interest" description="Disordered" evidence="1">
    <location>
        <begin position="385"/>
        <end position="432"/>
    </location>
</feature>
<dbReference type="InterPro" id="IPR000095">
    <property type="entry name" value="CRIB_dom"/>
</dbReference>
<name>A0AAV6VYZ6_9LAMI</name>
<evidence type="ECO:0000259" key="2">
    <source>
        <dbReference type="PROSITE" id="PS50108"/>
    </source>
</evidence>
<organism evidence="3 4">
    <name type="scientific">Buddleja alternifolia</name>
    <dbReference type="NCBI Taxonomy" id="168488"/>
    <lineage>
        <taxon>Eukaryota</taxon>
        <taxon>Viridiplantae</taxon>
        <taxon>Streptophyta</taxon>
        <taxon>Embryophyta</taxon>
        <taxon>Tracheophyta</taxon>
        <taxon>Spermatophyta</taxon>
        <taxon>Magnoliopsida</taxon>
        <taxon>eudicotyledons</taxon>
        <taxon>Gunneridae</taxon>
        <taxon>Pentapetalae</taxon>
        <taxon>asterids</taxon>
        <taxon>lamiids</taxon>
        <taxon>Lamiales</taxon>
        <taxon>Scrophulariaceae</taxon>
        <taxon>Buddlejeae</taxon>
        <taxon>Buddleja</taxon>
    </lineage>
</organism>
<gene>
    <name evidence="3" type="ORF">BUALT_BualtUnG0044000</name>
</gene>
<accession>A0AAV6VYZ6</accession>
<dbReference type="PROSITE" id="PS50108">
    <property type="entry name" value="CRIB"/>
    <property type="match status" value="1"/>
</dbReference>
<reference evidence="3" key="1">
    <citation type="submission" date="2019-10" db="EMBL/GenBank/DDBJ databases">
        <authorList>
            <person name="Zhang R."/>
            <person name="Pan Y."/>
            <person name="Wang J."/>
            <person name="Ma R."/>
            <person name="Yu S."/>
        </authorList>
    </citation>
    <scope>NUCLEOTIDE SEQUENCE</scope>
    <source>
        <strain evidence="3">LA-IB0</strain>
        <tissue evidence="3">Leaf</tissue>
    </source>
</reference>
<comment type="caution">
    <text evidence="3">The sequence shown here is derived from an EMBL/GenBank/DDBJ whole genome shotgun (WGS) entry which is preliminary data.</text>
</comment>
<evidence type="ECO:0000256" key="1">
    <source>
        <dbReference type="SAM" id="MobiDB-lite"/>
    </source>
</evidence>
<feature type="domain" description="CRIB" evidence="2">
    <location>
        <begin position="275"/>
        <end position="288"/>
    </location>
</feature>
<keyword evidence="4" id="KW-1185">Reference proteome</keyword>
<feature type="compositionally biased region" description="Basic and acidic residues" evidence="1">
    <location>
        <begin position="419"/>
        <end position="428"/>
    </location>
</feature>
<proteinExistence type="predicted"/>
<sequence>MPSSYYLFKVYSQSAKSRCIESGRLVLLSSEAREPPFSGIHYKAKRKPKKSVLQAGFKQLVLFPSPREPYGDRGWSTARLFVLMASLRTYPPYIDMAVCRTGEKFTKYAVLGDDVVIADQEVARVYRVLSRLDLCPSLRFERVRAMDTKMRLPKQAMELWLGRGLPVSTSLALSPDVRIEDFFDAPIGISDGLTLSWFKCGRFMIWLKGVDFKVPILEPLWAQAWWSLRPMDPSLIRTINYKKDFRRPVTSPWNRIKEDRRKNRGEAVELASIEISSPSSLRHSKHIGKFPVEREGLAQRLSRACWSKLIKGKGRARKSSTKWMEYTEFADKPLDFPMRQIRFREEKLLGKSRSTPGSPGAGQKEKRLLAKGSLSRPGAGLFGRSATLGLRHGPDSPGGQQWGILDNGRKPDPAISRVKSGDLRRNAKSEGSSLGPYRRWGAKAWGANRIRYPGVAWLSSARVVRCLVKSYNERNPRFVLLRHAPKEKVFATEAICPVVWYVVGLVRPAKTAPKERKRCVPHSRRTASDILEEGGDDVKSAWPLWAGPHTCYNGNYNGKQGCKAERIRKDCLSSDCSLQLGNMKLESLVIADQHAAVNMYPGPVHTARHTLGIGFARSIGPMITHDFCVTLVPQRLLVGLLAHTTVGSSTGVKS</sequence>
<dbReference type="EMBL" id="WHWC01000300">
    <property type="protein sequence ID" value="KAG8362786.1"/>
    <property type="molecule type" value="Genomic_DNA"/>
</dbReference>
<evidence type="ECO:0000313" key="4">
    <source>
        <dbReference type="Proteomes" id="UP000826271"/>
    </source>
</evidence>
<dbReference type="Proteomes" id="UP000826271">
    <property type="component" value="Unassembled WGS sequence"/>
</dbReference>
<protein>
    <recommendedName>
        <fullName evidence="2">CRIB domain-containing protein</fullName>
    </recommendedName>
</protein>
<dbReference type="AlphaFoldDB" id="A0AAV6VYZ6"/>
<evidence type="ECO:0000313" key="3">
    <source>
        <dbReference type="EMBL" id="KAG8362786.1"/>
    </source>
</evidence>